<organism evidence="1 2">
    <name type="scientific">Saltatorellus ferox</name>
    <dbReference type="NCBI Taxonomy" id="2528018"/>
    <lineage>
        <taxon>Bacteria</taxon>
        <taxon>Pseudomonadati</taxon>
        <taxon>Planctomycetota</taxon>
        <taxon>Planctomycetia</taxon>
        <taxon>Planctomycetia incertae sedis</taxon>
        <taxon>Saltatorellus</taxon>
    </lineage>
</organism>
<reference evidence="1 2" key="1">
    <citation type="submission" date="2019-02" db="EMBL/GenBank/DDBJ databases">
        <title>Deep-cultivation of Planctomycetes and their phenomic and genomic characterization uncovers novel biology.</title>
        <authorList>
            <person name="Wiegand S."/>
            <person name="Jogler M."/>
            <person name="Boedeker C."/>
            <person name="Pinto D."/>
            <person name="Vollmers J."/>
            <person name="Rivas-Marin E."/>
            <person name="Kohn T."/>
            <person name="Peeters S.H."/>
            <person name="Heuer A."/>
            <person name="Rast P."/>
            <person name="Oberbeckmann S."/>
            <person name="Bunk B."/>
            <person name="Jeske O."/>
            <person name="Meyerdierks A."/>
            <person name="Storesund J.E."/>
            <person name="Kallscheuer N."/>
            <person name="Luecker S."/>
            <person name="Lage O.M."/>
            <person name="Pohl T."/>
            <person name="Merkel B.J."/>
            <person name="Hornburger P."/>
            <person name="Mueller R.-W."/>
            <person name="Bruemmer F."/>
            <person name="Labrenz M."/>
            <person name="Spormann A.M."/>
            <person name="Op den Camp H."/>
            <person name="Overmann J."/>
            <person name="Amann R."/>
            <person name="Jetten M.S.M."/>
            <person name="Mascher T."/>
            <person name="Medema M.H."/>
            <person name="Devos D.P."/>
            <person name="Kaster A.-K."/>
            <person name="Ovreas L."/>
            <person name="Rohde M."/>
            <person name="Galperin M.Y."/>
            <person name="Jogler C."/>
        </authorList>
    </citation>
    <scope>NUCLEOTIDE SEQUENCE [LARGE SCALE GENOMIC DNA]</scope>
    <source>
        <strain evidence="1 2">Poly30</strain>
    </source>
</reference>
<evidence type="ECO:0000313" key="1">
    <source>
        <dbReference type="EMBL" id="QDV06947.1"/>
    </source>
</evidence>
<dbReference type="Gene3D" id="3.40.50.1110">
    <property type="entry name" value="SGNH hydrolase"/>
    <property type="match status" value="1"/>
</dbReference>
<name>A0A518ES74_9BACT</name>
<gene>
    <name evidence="1" type="ORF">Poly30_24650</name>
</gene>
<proteinExistence type="predicted"/>
<dbReference type="GO" id="GO:0016788">
    <property type="term" value="F:hydrolase activity, acting on ester bonds"/>
    <property type="evidence" value="ECO:0007669"/>
    <property type="project" value="UniProtKB-ARBA"/>
</dbReference>
<keyword evidence="2" id="KW-1185">Reference proteome</keyword>
<dbReference type="AlphaFoldDB" id="A0A518ES74"/>
<dbReference type="EMBL" id="CP036434">
    <property type="protein sequence ID" value="QDV06947.1"/>
    <property type="molecule type" value="Genomic_DNA"/>
</dbReference>
<sequence length="379" mass="41984">MIDLLVYSALGAAAAFALAELGARAWIRKRDRWYIHQPFSRRHFTIATDVVPQLPGEATFEANADGERGDPVPEHPESVLRVLVAGGSAAECFLLDQKDTWSAALQDELRRRPQLGQGVHVGNVARSLITCRKINAILARVVPRLRSLDVVVLMVGASDLVDWFEAKTPPVIEEGPFQLADYVAEHPEGPFGWKPKTLALYQIARGLNVRLRRPVQVKKNVGATIAKHRAARAATKNLLMETPDPAPMLNAFETHLRALIETCQKSAKHVVVAQQPWLDRDFTPDEAKRLWNFGQGSPYRGALDAYYDIDLVRSLMERVDEVAVKVADEMGAARVDLRRFVPSDFDHFYDFLHHSPKGAKLVGAAIADKIASLQEAGPG</sequence>
<dbReference type="SUPFAM" id="SSF52266">
    <property type="entry name" value="SGNH hydrolase"/>
    <property type="match status" value="1"/>
</dbReference>
<protein>
    <recommendedName>
        <fullName evidence="3">SGNH hydrolase-type esterase domain-containing protein</fullName>
    </recommendedName>
</protein>
<accession>A0A518ES74</accession>
<dbReference type="InterPro" id="IPR036514">
    <property type="entry name" value="SGNH_hydro_sf"/>
</dbReference>
<evidence type="ECO:0008006" key="3">
    <source>
        <dbReference type="Google" id="ProtNLM"/>
    </source>
</evidence>
<dbReference type="Proteomes" id="UP000320390">
    <property type="component" value="Chromosome"/>
</dbReference>
<dbReference type="OrthoDB" id="9816001at2"/>
<evidence type="ECO:0000313" key="2">
    <source>
        <dbReference type="Proteomes" id="UP000320390"/>
    </source>
</evidence>
<dbReference type="RefSeq" id="WP_145197583.1">
    <property type="nucleotide sequence ID" value="NZ_CP036434.1"/>
</dbReference>